<feature type="compositionally biased region" description="Low complexity" evidence="1">
    <location>
        <begin position="566"/>
        <end position="583"/>
    </location>
</feature>
<evidence type="ECO:0000313" key="3">
    <source>
        <dbReference type="Proteomes" id="UP000624404"/>
    </source>
</evidence>
<evidence type="ECO:0000313" key="2">
    <source>
        <dbReference type="EMBL" id="CAD6445985.1"/>
    </source>
</evidence>
<feature type="compositionally biased region" description="Polar residues" evidence="1">
    <location>
        <begin position="82"/>
        <end position="93"/>
    </location>
</feature>
<proteinExistence type="predicted"/>
<feature type="compositionally biased region" description="Acidic residues" evidence="1">
    <location>
        <begin position="460"/>
        <end position="491"/>
    </location>
</feature>
<feature type="region of interest" description="Disordered" evidence="1">
    <location>
        <begin position="82"/>
        <end position="235"/>
    </location>
</feature>
<dbReference type="PANTHER" id="PTHR38701:SF1">
    <property type="entry name" value="UP-REGULATED DURING SEPTATION PROTEIN 1 DOMAIN-CONTAINING PROTEIN"/>
    <property type="match status" value="1"/>
</dbReference>
<feature type="compositionally biased region" description="Polar residues" evidence="1">
    <location>
        <begin position="155"/>
        <end position="170"/>
    </location>
</feature>
<feature type="region of interest" description="Disordered" evidence="1">
    <location>
        <begin position="272"/>
        <end position="437"/>
    </location>
</feature>
<name>A0A8H2VXL5_9HELO</name>
<feature type="region of interest" description="Disordered" evidence="1">
    <location>
        <begin position="460"/>
        <end position="513"/>
    </location>
</feature>
<feature type="compositionally biased region" description="Polar residues" evidence="1">
    <location>
        <begin position="101"/>
        <end position="118"/>
    </location>
</feature>
<feature type="compositionally biased region" description="Acidic residues" evidence="1">
    <location>
        <begin position="601"/>
        <end position="621"/>
    </location>
</feature>
<sequence>MKPALFAVALQSTNTTSTSTTTATTTTTTTSTPTLHSKSQSATLHLPPRKTSSTPSTSPASYRRSLSTIDHNNVIMRVVSQKDSAQLTAKSPNPNMPSYDKPNNNRPLAPTLSASANRGTKPKPPLTPKVSTRPTSRQSRTENLTPNNAKEDLSTPVSTFLNSNNITARSSTRKTRFDTSNHSSSGTPTPSEAPRLYDPSHNGSGLGISGLEKDTSKRASVTFSPSNSDLNYSQSSQSSVDSKFFFASDVKPQTHSSQQTKSAPTKRASTLFHANGDKVPKKPSPRSGASTVGSTIGDERGHAKFFHANGTPEIGLSPSPHFAPPRPSSVLSTHSRVASPRLANVTTSPSQRPTSPQKSNAQYASISSFRSPTPLASPVLPRPKAGPRGQSANNIHIAHSRRTSADGGYGHQRTTSTGSSVEKLVSTRKVSSGGHSMDIRNSITITEPSSPASLAHTDDILESEEKEDEGEEEEVESEDEDEDEDDDEDSESISSGEEVKEEVLKAGGSIERMNELAAVARKERKVLDLEIRNSSLEAINRTLEREMRKQTAELRRYKRLSRSGRLSVATRASSRATSGALSAVDEKDGNDLSDNSRENSDLEDDEDEEEEGVSSDEDFIDDGTLSPGAVAEHDLKHRKKDEKRLRLDLSKHQQLLIDSQKMNESLKKCLGWTEELINEGKRALDYRVKTGDIGTLAPRVLAPDEFDDDDVEIDNEGMSAIGASLLREARRAAAEQHMEKGDLNIPTETDEQLKDLTQDIQFALFASSGEPSEMPVPKTRDESTESVPIAPPTSPWVSTFTSRLQARS</sequence>
<feature type="region of interest" description="Disordered" evidence="1">
    <location>
        <begin position="566"/>
        <end position="642"/>
    </location>
</feature>
<dbReference type="OrthoDB" id="2555519at2759"/>
<feature type="compositionally biased region" description="Basic and acidic residues" evidence="1">
    <location>
        <begin position="584"/>
        <end position="600"/>
    </location>
</feature>
<feature type="compositionally biased region" description="Low complexity" evidence="1">
    <location>
        <begin position="49"/>
        <end position="65"/>
    </location>
</feature>
<dbReference type="EMBL" id="CAJHIA010000017">
    <property type="protein sequence ID" value="CAD6445985.1"/>
    <property type="molecule type" value="Genomic_DNA"/>
</dbReference>
<accession>A0A8H2VXL5</accession>
<evidence type="ECO:0000256" key="1">
    <source>
        <dbReference type="SAM" id="MobiDB-lite"/>
    </source>
</evidence>
<protein>
    <submittedName>
        <fullName evidence="2">F46dabfd-3293-4e13-8b06-9fd251d9e714-CDS</fullName>
    </submittedName>
</protein>
<dbReference type="PANTHER" id="PTHR38701">
    <property type="entry name" value="CHROMOSOME 8, WHOLE GENOME SHOTGUN SEQUENCE"/>
    <property type="match status" value="1"/>
</dbReference>
<dbReference type="AlphaFoldDB" id="A0A8H2VXL5"/>
<feature type="region of interest" description="Disordered" evidence="1">
    <location>
        <begin position="13"/>
        <end position="68"/>
    </location>
</feature>
<feature type="compositionally biased region" description="Polar residues" evidence="1">
    <location>
        <begin position="795"/>
        <end position="808"/>
    </location>
</feature>
<feature type="region of interest" description="Disordered" evidence="1">
    <location>
        <begin position="766"/>
        <end position="808"/>
    </location>
</feature>
<keyword evidence="3" id="KW-1185">Reference proteome</keyword>
<feature type="compositionally biased region" description="Polar residues" evidence="1">
    <location>
        <begin position="129"/>
        <end position="148"/>
    </location>
</feature>
<dbReference type="Proteomes" id="UP000624404">
    <property type="component" value="Unassembled WGS sequence"/>
</dbReference>
<gene>
    <name evidence="2" type="ORF">SCLTRI_LOCUS5701</name>
</gene>
<organism evidence="2 3">
    <name type="scientific">Sclerotinia trifoliorum</name>
    <dbReference type="NCBI Taxonomy" id="28548"/>
    <lineage>
        <taxon>Eukaryota</taxon>
        <taxon>Fungi</taxon>
        <taxon>Dikarya</taxon>
        <taxon>Ascomycota</taxon>
        <taxon>Pezizomycotina</taxon>
        <taxon>Leotiomycetes</taxon>
        <taxon>Helotiales</taxon>
        <taxon>Sclerotiniaceae</taxon>
        <taxon>Sclerotinia</taxon>
    </lineage>
</organism>
<reference evidence="2" key="1">
    <citation type="submission" date="2020-10" db="EMBL/GenBank/DDBJ databases">
        <authorList>
            <person name="Kusch S."/>
        </authorList>
    </citation>
    <scope>NUCLEOTIDE SEQUENCE</scope>
    <source>
        <strain evidence="2">SwB9</strain>
    </source>
</reference>
<feature type="compositionally biased region" description="Polar residues" evidence="1">
    <location>
        <begin position="428"/>
        <end position="437"/>
    </location>
</feature>
<feature type="compositionally biased region" description="Polar residues" evidence="1">
    <location>
        <begin position="178"/>
        <end position="190"/>
    </location>
</feature>
<feature type="compositionally biased region" description="Polar residues" evidence="1">
    <location>
        <begin position="344"/>
        <end position="371"/>
    </location>
</feature>
<comment type="caution">
    <text evidence="2">The sequence shown here is derived from an EMBL/GenBank/DDBJ whole genome shotgun (WGS) entry which is preliminary data.</text>
</comment>
<feature type="compositionally biased region" description="Low complexity" evidence="1">
    <location>
        <begin position="13"/>
        <end position="34"/>
    </location>
</feature>
<feature type="compositionally biased region" description="Low complexity" evidence="1">
    <location>
        <begin position="224"/>
        <end position="235"/>
    </location>
</feature>